<keyword evidence="3" id="KW-0378">Hydrolase</keyword>
<feature type="compositionally biased region" description="Polar residues" evidence="1">
    <location>
        <begin position="11"/>
        <end position="21"/>
    </location>
</feature>
<dbReference type="Gene3D" id="3.40.50.1820">
    <property type="entry name" value="alpha/beta hydrolase"/>
    <property type="match status" value="1"/>
</dbReference>
<name>A0ABT8EIJ0_9BURK</name>
<dbReference type="RefSeq" id="WP_266124742.1">
    <property type="nucleotide sequence ID" value="NZ_JAJHNU010000001.1"/>
</dbReference>
<organism evidence="3 4">
    <name type="scientific">Alcaligenes endophyticus</name>
    <dbReference type="NCBI Taxonomy" id="1929088"/>
    <lineage>
        <taxon>Bacteria</taxon>
        <taxon>Pseudomonadati</taxon>
        <taxon>Pseudomonadota</taxon>
        <taxon>Betaproteobacteria</taxon>
        <taxon>Burkholderiales</taxon>
        <taxon>Alcaligenaceae</taxon>
        <taxon>Alcaligenes</taxon>
    </lineage>
</organism>
<keyword evidence="4" id="KW-1185">Reference proteome</keyword>
<reference evidence="3" key="1">
    <citation type="submission" date="2021-11" db="EMBL/GenBank/DDBJ databases">
        <title>Draft genome sequence of Alcaligenes endophyticus type strain CCUG 75668T.</title>
        <authorList>
            <person name="Salva-Serra F."/>
            <person name="Duran R.E."/>
            <person name="Seeger M."/>
            <person name="Moore E.R.B."/>
            <person name="Jaen-Luchoro D."/>
        </authorList>
    </citation>
    <scope>NUCLEOTIDE SEQUENCE</scope>
    <source>
        <strain evidence="3">CCUG 75668</strain>
    </source>
</reference>
<dbReference type="Proteomes" id="UP001168613">
    <property type="component" value="Unassembled WGS sequence"/>
</dbReference>
<dbReference type="InterPro" id="IPR000073">
    <property type="entry name" value="AB_hydrolase_1"/>
</dbReference>
<dbReference type="EMBL" id="JAJHNU010000001">
    <property type="protein sequence ID" value="MDN4121108.1"/>
    <property type="molecule type" value="Genomic_DNA"/>
</dbReference>
<evidence type="ECO:0000259" key="2">
    <source>
        <dbReference type="Pfam" id="PF12697"/>
    </source>
</evidence>
<dbReference type="PANTHER" id="PTHR37017:SF10">
    <property type="entry name" value="AB HYDROLASE-1 DOMAIN-CONTAINING PROTEIN"/>
    <property type="match status" value="1"/>
</dbReference>
<evidence type="ECO:0000313" key="3">
    <source>
        <dbReference type="EMBL" id="MDN4121108.1"/>
    </source>
</evidence>
<evidence type="ECO:0000313" key="4">
    <source>
        <dbReference type="Proteomes" id="UP001168613"/>
    </source>
</evidence>
<protein>
    <submittedName>
        <fullName evidence="3">Alpha/beta fold hydrolase</fullName>
    </submittedName>
</protein>
<comment type="caution">
    <text evidence="3">The sequence shown here is derived from an EMBL/GenBank/DDBJ whole genome shotgun (WGS) entry which is preliminary data.</text>
</comment>
<dbReference type="SUPFAM" id="SSF53474">
    <property type="entry name" value="alpha/beta-Hydrolases"/>
    <property type="match status" value="1"/>
</dbReference>
<proteinExistence type="predicted"/>
<feature type="domain" description="AB hydrolase-1" evidence="2">
    <location>
        <begin position="49"/>
        <end position="274"/>
    </location>
</feature>
<sequence>MSTRKKEYPEDTSSIDTASQHYSTSTKHRTLAGMQFDCAQQESQDSLVFVLVHGAWHGGWCWKQVAALLRAQGHTVYTPTLTGLGERSHLLSADITLDTFIDDVANLIRWEQLCNVVLVGHSFAGLVISGVADALPKQLRQLIYLDAFILPNGLSTFDTLPAPTVEKMRQLASQYNVPAMPAPPAHALGLSAESDIEFVAGRLTPQPLSVYESALNLQNSHIGNHLPCTYISCTAPAFKGVDASRQWAAEQKNWDTQELACGHMAMISAPEALSKLLIELSSD</sequence>
<dbReference type="InterPro" id="IPR029058">
    <property type="entry name" value="AB_hydrolase_fold"/>
</dbReference>
<gene>
    <name evidence="3" type="ORF">LMS43_07390</name>
</gene>
<dbReference type="GO" id="GO:0016787">
    <property type="term" value="F:hydrolase activity"/>
    <property type="evidence" value="ECO:0007669"/>
    <property type="project" value="UniProtKB-KW"/>
</dbReference>
<feature type="region of interest" description="Disordered" evidence="1">
    <location>
        <begin position="1"/>
        <end position="21"/>
    </location>
</feature>
<evidence type="ECO:0000256" key="1">
    <source>
        <dbReference type="SAM" id="MobiDB-lite"/>
    </source>
</evidence>
<dbReference type="InterPro" id="IPR052897">
    <property type="entry name" value="Sec-Metab_Biosynth_Hydrolase"/>
</dbReference>
<accession>A0ABT8EIJ0</accession>
<dbReference type="Pfam" id="PF12697">
    <property type="entry name" value="Abhydrolase_6"/>
    <property type="match status" value="1"/>
</dbReference>
<dbReference type="PANTHER" id="PTHR37017">
    <property type="entry name" value="AB HYDROLASE-1 DOMAIN-CONTAINING PROTEIN-RELATED"/>
    <property type="match status" value="1"/>
</dbReference>